<dbReference type="SUPFAM" id="SSF46785">
    <property type="entry name" value="Winged helix' DNA-binding domain"/>
    <property type="match status" value="1"/>
</dbReference>
<dbReference type="PANTHER" id="PTHR33169">
    <property type="entry name" value="PADR-FAMILY TRANSCRIPTIONAL REGULATOR"/>
    <property type="match status" value="1"/>
</dbReference>
<dbReference type="InterPro" id="IPR036390">
    <property type="entry name" value="WH_DNA-bd_sf"/>
</dbReference>
<gene>
    <name evidence="3" type="ORF">GM51_5950</name>
</gene>
<accession>A0A094Q926</accession>
<protein>
    <recommendedName>
        <fullName evidence="2">Transcription regulator PadR N-terminal domain-containing protein</fullName>
    </recommendedName>
</protein>
<proteinExistence type="predicted"/>
<organism evidence="3">
    <name type="scientific">freshwater metagenome</name>
    <dbReference type="NCBI Taxonomy" id="449393"/>
    <lineage>
        <taxon>unclassified sequences</taxon>
        <taxon>metagenomes</taxon>
        <taxon>ecological metagenomes</taxon>
    </lineage>
</organism>
<dbReference type="InterPro" id="IPR052509">
    <property type="entry name" value="Metal_resp_DNA-bind_regulator"/>
</dbReference>
<dbReference type="Gene3D" id="1.10.10.10">
    <property type="entry name" value="Winged helix-like DNA-binding domain superfamily/Winged helix DNA-binding domain"/>
    <property type="match status" value="1"/>
</dbReference>
<name>A0A094Q926_9ZZZZ</name>
<feature type="coiled-coil region" evidence="1">
    <location>
        <begin position="120"/>
        <end position="180"/>
    </location>
</feature>
<keyword evidence="1" id="KW-0175">Coiled coil</keyword>
<sequence>MAKRSAALELAILGVLAETPQHGYELRKRLISVLGLFSTISYGALYPALKSLVERGLLVEQDEVGTGKYPKRARITYALTEAGTAHFNAMVADSGPGAWDDDTFAVRMSLFGQTDVSTRIHILQGRRSRVEDRLANLQTNLSKGRERLDSYTLELQQHGLDALEREVRWLNELISREQGAADSGNPQTSQVNKK</sequence>
<feature type="domain" description="Transcription regulator PadR N-terminal" evidence="2">
    <location>
        <begin position="12"/>
        <end position="87"/>
    </location>
</feature>
<dbReference type="InterPro" id="IPR036388">
    <property type="entry name" value="WH-like_DNA-bd_sf"/>
</dbReference>
<dbReference type="Pfam" id="PF03551">
    <property type="entry name" value="PadR"/>
    <property type="match status" value="1"/>
</dbReference>
<evidence type="ECO:0000256" key="1">
    <source>
        <dbReference type="SAM" id="Coils"/>
    </source>
</evidence>
<dbReference type="AlphaFoldDB" id="A0A094Q926"/>
<evidence type="ECO:0000259" key="2">
    <source>
        <dbReference type="Pfam" id="PF03551"/>
    </source>
</evidence>
<evidence type="ECO:0000313" key="3">
    <source>
        <dbReference type="EMBL" id="KGA19882.1"/>
    </source>
</evidence>
<comment type="caution">
    <text evidence="3">The sequence shown here is derived from an EMBL/GenBank/DDBJ whole genome shotgun (WGS) entry which is preliminary data.</text>
</comment>
<dbReference type="EMBL" id="JNSL01000026">
    <property type="protein sequence ID" value="KGA19882.1"/>
    <property type="molecule type" value="Genomic_DNA"/>
</dbReference>
<dbReference type="PANTHER" id="PTHR33169:SF26">
    <property type="entry name" value="CONSERVED PROTEIN"/>
    <property type="match status" value="1"/>
</dbReference>
<dbReference type="InterPro" id="IPR005149">
    <property type="entry name" value="Tscrpt_reg_PadR_N"/>
</dbReference>
<reference evidence="3" key="1">
    <citation type="submission" date="2014-06" db="EMBL/GenBank/DDBJ databases">
        <title>Key roles for freshwater Actinobacteria revealed by deep metagenomic sequencing.</title>
        <authorList>
            <person name="Ghai R."/>
            <person name="Mizuno C.M."/>
            <person name="Picazo A."/>
            <person name="Camacho A."/>
            <person name="Rodriguez-Valera F."/>
        </authorList>
    </citation>
    <scope>NUCLEOTIDE SEQUENCE</scope>
</reference>